<dbReference type="Proteomes" id="UP000641514">
    <property type="component" value="Unassembled WGS sequence"/>
</dbReference>
<keyword evidence="3" id="KW-1185">Reference proteome</keyword>
<reference evidence="2" key="1">
    <citation type="journal article" date="2014" name="Int. J. Syst. Evol. Microbiol.">
        <title>Complete genome sequence of Corynebacterium casei LMG S-19264T (=DSM 44701T), isolated from a smear-ripened cheese.</title>
        <authorList>
            <consortium name="US DOE Joint Genome Institute (JGI-PGF)"/>
            <person name="Walter F."/>
            <person name="Albersmeier A."/>
            <person name="Kalinowski J."/>
            <person name="Ruckert C."/>
        </authorList>
    </citation>
    <scope>NUCLEOTIDE SEQUENCE</scope>
    <source>
        <strain evidence="2">CGMCC 1.15478</strain>
    </source>
</reference>
<keyword evidence="1" id="KW-0472">Membrane</keyword>
<evidence type="ECO:0000313" key="3">
    <source>
        <dbReference type="Proteomes" id="UP000641514"/>
    </source>
</evidence>
<feature type="transmembrane region" description="Helical" evidence="1">
    <location>
        <begin position="106"/>
        <end position="126"/>
    </location>
</feature>
<keyword evidence="1" id="KW-0812">Transmembrane</keyword>
<keyword evidence="1" id="KW-1133">Transmembrane helix</keyword>
<reference evidence="2" key="2">
    <citation type="submission" date="2020-09" db="EMBL/GenBank/DDBJ databases">
        <authorList>
            <person name="Sun Q."/>
            <person name="Zhou Y."/>
        </authorList>
    </citation>
    <scope>NUCLEOTIDE SEQUENCE</scope>
    <source>
        <strain evidence="2">CGMCC 1.15478</strain>
    </source>
</reference>
<organism evidence="2 3">
    <name type="scientific">Hoyosella rhizosphaerae</name>
    <dbReference type="NCBI Taxonomy" id="1755582"/>
    <lineage>
        <taxon>Bacteria</taxon>
        <taxon>Bacillati</taxon>
        <taxon>Actinomycetota</taxon>
        <taxon>Actinomycetes</taxon>
        <taxon>Mycobacteriales</taxon>
        <taxon>Hoyosellaceae</taxon>
        <taxon>Hoyosella</taxon>
    </lineage>
</organism>
<dbReference type="AlphaFoldDB" id="A0A916U8A9"/>
<dbReference type="RefSeq" id="WP_188671916.1">
    <property type="nucleotide sequence ID" value="NZ_BMJH01000001.1"/>
</dbReference>
<gene>
    <name evidence="2" type="ORF">GCM10011410_14090</name>
</gene>
<proteinExistence type="predicted"/>
<evidence type="ECO:0000313" key="2">
    <source>
        <dbReference type="EMBL" id="GGC62844.1"/>
    </source>
</evidence>
<comment type="caution">
    <text evidence="2">The sequence shown here is derived from an EMBL/GenBank/DDBJ whole genome shotgun (WGS) entry which is preliminary data.</text>
</comment>
<feature type="transmembrane region" description="Helical" evidence="1">
    <location>
        <begin position="9"/>
        <end position="28"/>
    </location>
</feature>
<sequence length="295" mass="33403">MKRYQHRRIIIWSSALALYVACVVGVFLDNQILVWLLVIGVFIPVVILYVLLVRREHKYEKRWLMMPIGASPSERGGLIADSASVLSGVEPRKPPPKRIIKDTVEALAAVFLAVILAIATLVWVHWHPEDANEFRALWTRCDRDASQVTTLPVDQSVTASGATVVVHRVTYNVPQTSRRPTSDSRGYRCEKATLIELSVHDPSPDRFNLSRFVFQTDDDPATLSPRYKTDEYDHYIETEDLPLLQYTLSGGTNQERRWLVFAVAEDNSNVGSVLVFNEYEEDLEKASIALPDPPE</sequence>
<dbReference type="EMBL" id="BMJH01000001">
    <property type="protein sequence ID" value="GGC62844.1"/>
    <property type="molecule type" value="Genomic_DNA"/>
</dbReference>
<feature type="transmembrane region" description="Helical" evidence="1">
    <location>
        <begin position="34"/>
        <end position="53"/>
    </location>
</feature>
<name>A0A916U8A9_9ACTN</name>
<accession>A0A916U8A9</accession>
<protein>
    <submittedName>
        <fullName evidence="2">Uncharacterized protein</fullName>
    </submittedName>
</protein>
<evidence type="ECO:0000256" key="1">
    <source>
        <dbReference type="SAM" id="Phobius"/>
    </source>
</evidence>